<dbReference type="Gene3D" id="3.40.50.300">
    <property type="entry name" value="P-loop containing nucleotide triphosphate hydrolases"/>
    <property type="match status" value="1"/>
</dbReference>
<name>A0A672LXG6_SINGR</name>
<dbReference type="SUPFAM" id="SSF52540">
    <property type="entry name" value="P-loop containing nucleoside triphosphate hydrolases"/>
    <property type="match status" value="1"/>
</dbReference>
<sequence length="132" mass="14588">KSASGNTVLGRDEFTVKNSLMSASMTCEKKEAIVGGQPLSVTDSPGLFDTSISNTELQTLIEKCMNLSAPGPHVFLLVLKLGVKFTEEEKNAVKWIQENFGEHAVKYTIVLFTHYTFQIRNSGIVQDTVMLF</sequence>
<evidence type="ECO:0000256" key="1">
    <source>
        <dbReference type="ARBA" id="ARBA00008535"/>
    </source>
</evidence>
<dbReference type="GO" id="GO:0005525">
    <property type="term" value="F:GTP binding"/>
    <property type="evidence" value="ECO:0007669"/>
    <property type="project" value="UniProtKB-KW"/>
</dbReference>
<organism evidence="5 6">
    <name type="scientific">Sinocyclocheilus grahami</name>
    <name type="common">Dianchi golden-line fish</name>
    <name type="synonym">Barbus grahami</name>
    <dbReference type="NCBI Taxonomy" id="75366"/>
    <lineage>
        <taxon>Eukaryota</taxon>
        <taxon>Metazoa</taxon>
        <taxon>Chordata</taxon>
        <taxon>Craniata</taxon>
        <taxon>Vertebrata</taxon>
        <taxon>Euteleostomi</taxon>
        <taxon>Actinopterygii</taxon>
        <taxon>Neopterygii</taxon>
        <taxon>Teleostei</taxon>
        <taxon>Ostariophysi</taxon>
        <taxon>Cypriniformes</taxon>
        <taxon>Cyprinidae</taxon>
        <taxon>Cyprininae</taxon>
        <taxon>Sinocyclocheilus</taxon>
    </lineage>
</organism>
<dbReference type="Proteomes" id="UP000472262">
    <property type="component" value="Unassembled WGS sequence"/>
</dbReference>
<reference evidence="5" key="2">
    <citation type="submission" date="2025-09" db="UniProtKB">
        <authorList>
            <consortium name="Ensembl"/>
        </authorList>
    </citation>
    <scope>IDENTIFICATION</scope>
</reference>
<keyword evidence="3" id="KW-0342">GTP-binding</keyword>
<dbReference type="AlphaFoldDB" id="A0A672LXG6"/>
<evidence type="ECO:0000256" key="2">
    <source>
        <dbReference type="ARBA" id="ARBA00022741"/>
    </source>
</evidence>
<dbReference type="PANTHER" id="PTHR10903:SF188">
    <property type="entry name" value="GTPASE IMAP FAMILY MEMBER 2-LIKE-RELATED"/>
    <property type="match status" value="1"/>
</dbReference>
<protein>
    <recommendedName>
        <fullName evidence="4">AIG1-type G domain-containing protein</fullName>
    </recommendedName>
</protein>
<keyword evidence="2" id="KW-0547">Nucleotide-binding</keyword>
<feature type="domain" description="AIG1-type G" evidence="4">
    <location>
        <begin position="1"/>
        <end position="132"/>
    </location>
</feature>
<dbReference type="Ensembl" id="ENSSGRT00000030969.1">
    <property type="protein sequence ID" value="ENSSGRP00000028794.1"/>
    <property type="gene ID" value="ENSSGRG00000016451.1"/>
</dbReference>
<evidence type="ECO:0000313" key="5">
    <source>
        <dbReference type="Ensembl" id="ENSSGRP00000028794.1"/>
    </source>
</evidence>
<dbReference type="InterPro" id="IPR027417">
    <property type="entry name" value="P-loop_NTPase"/>
</dbReference>
<dbReference type="Pfam" id="PF04548">
    <property type="entry name" value="AIG1"/>
    <property type="match status" value="1"/>
</dbReference>
<dbReference type="PROSITE" id="PS51720">
    <property type="entry name" value="G_AIG1"/>
    <property type="match status" value="1"/>
</dbReference>
<evidence type="ECO:0000259" key="4">
    <source>
        <dbReference type="PROSITE" id="PS51720"/>
    </source>
</evidence>
<dbReference type="InterPro" id="IPR006703">
    <property type="entry name" value="G_AIG1"/>
</dbReference>
<evidence type="ECO:0000313" key="6">
    <source>
        <dbReference type="Proteomes" id="UP000472262"/>
    </source>
</evidence>
<evidence type="ECO:0000256" key="3">
    <source>
        <dbReference type="ARBA" id="ARBA00023134"/>
    </source>
</evidence>
<dbReference type="InterPro" id="IPR045058">
    <property type="entry name" value="GIMA/IAN/Toc"/>
</dbReference>
<reference evidence="5" key="1">
    <citation type="submission" date="2025-08" db="UniProtKB">
        <authorList>
            <consortium name="Ensembl"/>
        </authorList>
    </citation>
    <scope>IDENTIFICATION</scope>
</reference>
<proteinExistence type="inferred from homology"/>
<accession>A0A672LXG6</accession>
<comment type="similarity">
    <text evidence="1">Belongs to the TRAFAC class TrmE-Era-EngA-EngB-Septin-like GTPase superfamily. AIG1/Toc34/Toc159-like paraseptin GTPase family. IAN subfamily.</text>
</comment>
<dbReference type="InParanoid" id="A0A672LXG6"/>
<keyword evidence="6" id="KW-1185">Reference proteome</keyword>
<dbReference type="PANTHER" id="PTHR10903">
    <property type="entry name" value="GTPASE, IMAP FAMILY MEMBER-RELATED"/>
    <property type="match status" value="1"/>
</dbReference>